<name>A0A9N7USF2_PLEPL</name>
<protein>
    <submittedName>
        <fullName evidence="2">Uncharacterized protein</fullName>
    </submittedName>
</protein>
<evidence type="ECO:0000313" key="3">
    <source>
        <dbReference type="Proteomes" id="UP001153269"/>
    </source>
</evidence>
<feature type="compositionally biased region" description="Polar residues" evidence="1">
    <location>
        <begin position="39"/>
        <end position="54"/>
    </location>
</feature>
<keyword evidence="3" id="KW-1185">Reference proteome</keyword>
<sequence>MTLYWPRLDYLDTAHCTSGSGGGSSSGSVLLPSLPPKTRASQQLGSNKGFSVTELQIKHQRRKTKGLRKRYRASTAHKQQLKGYSSTSTSTSTTCSLTIDGCSPHTSYLLLVKETANGQWPLQLTNQWSD</sequence>
<reference evidence="2" key="1">
    <citation type="submission" date="2020-03" db="EMBL/GenBank/DDBJ databases">
        <authorList>
            <person name="Weist P."/>
        </authorList>
    </citation>
    <scope>NUCLEOTIDE SEQUENCE</scope>
</reference>
<feature type="compositionally biased region" description="Basic residues" evidence="1">
    <location>
        <begin position="58"/>
        <end position="72"/>
    </location>
</feature>
<gene>
    <name evidence="2" type="ORF">PLEPLA_LOCUS26136</name>
</gene>
<dbReference type="EMBL" id="CADEAL010002113">
    <property type="protein sequence ID" value="CAB1438181.1"/>
    <property type="molecule type" value="Genomic_DNA"/>
</dbReference>
<organism evidence="2 3">
    <name type="scientific">Pleuronectes platessa</name>
    <name type="common">European plaice</name>
    <dbReference type="NCBI Taxonomy" id="8262"/>
    <lineage>
        <taxon>Eukaryota</taxon>
        <taxon>Metazoa</taxon>
        <taxon>Chordata</taxon>
        <taxon>Craniata</taxon>
        <taxon>Vertebrata</taxon>
        <taxon>Euteleostomi</taxon>
        <taxon>Actinopterygii</taxon>
        <taxon>Neopterygii</taxon>
        <taxon>Teleostei</taxon>
        <taxon>Neoteleostei</taxon>
        <taxon>Acanthomorphata</taxon>
        <taxon>Carangaria</taxon>
        <taxon>Pleuronectiformes</taxon>
        <taxon>Pleuronectoidei</taxon>
        <taxon>Pleuronectidae</taxon>
        <taxon>Pleuronectes</taxon>
    </lineage>
</organism>
<comment type="caution">
    <text evidence="2">The sequence shown here is derived from an EMBL/GenBank/DDBJ whole genome shotgun (WGS) entry which is preliminary data.</text>
</comment>
<dbReference type="Proteomes" id="UP001153269">
    <property type="component" value="Unassembled WGS sequence"/>
</dbReference>
<dbReference type="AlphaFoldDB" id="A0A9N7USF2"/>
<evidence type="ECO:0000313" key="2">
    <source>
        <dbReference type="EMBL" id="CAB1438181.1"/>
    </source>
</evidence>
<proteinExistence type="predicted"/>
<accession>A0A9N7USF2</accession>
<feature type="region of interest" description="Disordered" evidence="1">
    <location>
        <begin position="25"/>
        <end position="93"/>
    </location>
</feature>
<evidence type="ECO:0000256" key="1">
    <source>
        <dbReference type="SAM" id="MobiDB-lite"/>
    </source>
</evidence>